<evidence type="ECO:0000313" key="2">
    <source>
        <dbReference type="Proteomes" id="UP001221757"/>
    </source>
</evidence>
<protein>
    <submittedName>
        <fullName evidence="1">Uncharacterized protein</fullName>
    </submittedName>
</protein>
<proteinExistence type="predicted"/>
<evidence type="ECO:0000313" key="1">
    <source>
        <dbReference type="EMBL" id="KAJ7631806.1"/>
    </source>
</evidence>
<dbReference type="Proteomes" id="UP001221757">
    <property type="component" value="Unassembled WGS sequence"/>
</dbReference>
<dbReference type="EMBL" id="JARKIE010000504">
    <property type="protein sequence ID" value="KAJ7631806.1"/>
    <property type="molecule type" value="Genomic_DNA"/>
</dbReference>
<sequence>MSHPSSVPLLLAREGEVLRRCDATLPVDFPGSDAVFAAGAAVGPYNTHILLSSNHHDDMDSVGRTTDIATGPQVPRRCSSMHTVDFPEAGPVVCLTSTFQEGDHLLSGEVLHSDRSTVELLPLYLADRDRDPLAADDPTTRDASETYLAPVPTYYIVRSCPYIKGGSLQAQQRLQNKVWALATRTEDRITGLQGAATPLKARRTIDHLYYSQPRARALHPYISKFYPYKPRTVYVLRRLEWANFMFRSFRAKWLMDHAEEVEVAHDILVGEDSSSDAIRDLCRDGLQETVVQAASSNFLACKTPGPCRCIVKRIIIWISDVVEIVLPGIAHQFKQDAKWHEERYGIKSLLGLFWNLCLNAWFHDQRSIHCGPHADKKKPGWLWTTWGNDVEIDARLRKIGILAVTTDAPESNDAPEQPNVNVLLPTTFNLLRQLGVNPSAAKTEKLAYDRKRRGTVINGDILIPVKVRPQMSRDLSQEPSTRIIRFPVKVEPTATNCTLAHREHQVVDETLRNSVAVREYGTTSNT</sequence>
<organism evidence="1 2">
    <name type="scientific">Mycena rosella</name>
    <name type="common">Pink bonnet</name>
    <name type="synonym">Agaricus rosellus</name>
    <dbReference type="NCBI Taxonomy" id="1033263"/>
    <lineage>
        <taxon>Eukaryota</taxon>
        <taxon>Fungi</taxon>
        <taxon>Dikarya</taxon>
        <taxon>Basidiomycota</taxon>
        <taxon>Agaricomycotina</taxon>
        <taxon>Agaricomycetes</taxon>
        <taxon>Agaricomycetidae</taxon>
        <taxon>Agaricales</taxon>
        <taxon>Marasmiineae</taxon>
        <taxon>Mycenaceae</taxon>
        <taxon>Mycena</taxon>
    </lineage>
</organism>
<accession>A0AAD7BVD6</accession>
<keyword evidence="2" id="KW-1185">Reference proteome</keyword>
<name>A0AAD7BVD6_MYCRO</name>
<gene>
    <name evidence="1" type="ORF">B0H17DRAFT_1150119</name>
</gene>
<comment type="caution">
    <text evidence="1">The sequence shown here is derived from an EMBL/GenBank/DDBJ whole genome shotgun (WGS) entry which is preliminary data.</text>
</comment>
<dbReference type="AlphaFoldDB" id="A0AAD7BVD6"/>
<reference evidence="1" key="1">
    <citation type="submission" date="2023-03" db="EMBL/GenBank/DDBJ databases">
        <title>Massive genome expansion in bonnet fungi (Mycena s.s.) driven by repeated elements and novel gene families across ecological guilds.</title>
        <authorList>
            <consortium name="Lawrence Berkeley National Laboratory"/>
            <person name="Harder C.B."/>
            <person name="Miyauchi S."/>
            <person name="Viragh M."/>
            <person name="Kuo A."/>
            <person name="Thoen E."/>
            <person name="Andreopoulos B."/>
            <person name="Lu D."/>
            <person name="Skrede I."/>
            <person name="Drula E."/>
            <person name="Henrissat B."/>
            <person name="Morin E."/>
            <person name="Kohler A."/>
            <person name="Barry K."/>
            <person name="LaButti K."/>
            <person name="Morin E."/>
            <person name="Salamov A."/>
            <person name="Lipzen A."/>
            <person name="Mereny Z."/>
            <person name="Hegedus B."/>
            <person name="Baldrian P."/>
            <person name="Stursova M."/>
            <person name="Weitz H."/>
            <person name="Taylor A."/>
            <person name="Grigoriev I.V."/>
            <person name="Nagy L.G."/>
            <person name="Martin F."/>
            <person name="Kauserud H."/>
        </authorList>
    </citation>
    <scope>NUCLEOTIDE SEQUENCE</scope>
    <source>
        <strain evidence="1">CBHHK067</strain>
    </source>
</reference>